<gene>
    <name evidence="2" type="ORF">NK6_2344</name>
</gene>
<sequence length="74" mass="8568">MARDRNSLRHSHGCTPCQVIDWVRSRRDRWARKDTAVPERRKGGEERRPPMPTCAGSRERHVIARPNLTPLPGE</sequence>
<evidence type="ECO:0000313" key="2">
    <source>
        <dbReference type="EMBL" id="BAR55525.1"/>
    </source>
</evidence>
<evidence type="ECO:0000256" key="1">
    <source>
        <dbReference type="SAM" id="MobiDB-lite"/>
    </source>
</evidence>
<evidence type="ECO:0000313" key="3">
    <source>
        <dbReference type="Proteomes" id="UP000063308"/>
    </source>
</evidence>
<name>A0A0E3VTE6_9BRAD</name>
<feature type="region of interest" description="Disordered" evidence="1">
    <location>
        <begin position="29"/>
        <end position="74"/>
    </location>
</feature>
<organism evidence="2 3">
    <name type="scientific">Bradyrhizobium diazoefficiens</name>
    <dbReference type="NCBI Taxonomy" id="1355477"/>
    <lineage>
        <taxon>Bacteria</taxon>
        <taxon>Pseudomonadati</taxon>
        <taxon>Pseudomonadota</taxon>
        <taxon>Alphaproteobacteria</taxon>
        <taxon>Hyphomicrobiales</taxon>
        <taxon>Nitrobacteraceae</taxon>
        <taxon>Bradyrhizobium</taxon>
    </lineage>
</organism>
<dbReference type="AlphaFoldDB" id="A0A0E3VTE6"/>
<dbReference type="EMBL" id="AP014685">
    <property type="protein sequence ID" value="BAR55525.1"/>
    <property type="molecule type" value="Genomic_DNA"/>
</dbReference>
<dbReference type="Proteomes" id="UP000063308">
    <property type="component" value="Chromosome"/>
</dbReference>
<reference evidence="2 3" key="1">
    <citation type="submission" date="2014-11" db="EMBL/GenBank/DDBJ databases">
        <title>Symbiosis island explosion on the genome of extra-slow-growing strains of soybean bradyrhizobia with massive insertion sequences.</title>
        <authorList>
            <person name="Iida T."/>
            <person name="Minamisawa K."/>
        </authorList>
    </citation>
    <scope>NUCLEOTIDE SEQUENCE [LARGE SCALE GENOMIC DNA]</scope>
    <source>
        <strain evidence="2 3">NK6</strain>
    </source>
</reference>
<protein>
    <submittedName>
        <fullName evidence="2">Uncharacterized protein</fullName>
    </submittedName>
</protein>
<proteinExistence type="predicted"/>
<feature type="compositionally biased region" description="Basic and acidic residues" evidence="1">
    <location>
        <begin position="31"/>
        <end position="49"/>
    </location>
</feature>
<accession>A0A0E3VTE6</accession>